<accession>A0A4D8R752</accession>
<sequence>MLTPEQSRAARGWLDWSQDDLAKRANVSLSTVRDFEKGRRVPIANNLEAIRKALESAGISCLTNEAGNATGIRFDGMPVAAS</sequence>
<dbReference type="InterPro" id="IPR010982">
    <property type="entry name" value="Lambda_DNA-bd_dom_sf"/>
</dbReference>
<proteinExistence type="predicted"/>
<dbReference type="RefSeq" id="WP_137142843.1">
    <property type="nucleotide sequence ID" value="NZ_CP032348.1"/>
</dbReference>
<evidence type="ECO:0000313" key="2">
    <source>
        <dbReference type="EMBL" id="QCO18928.1"/>
    </source>
</evidence>
<dbReference type="EMBL" id="CP032348">
    <property type="protein sequence ID" value="QCO18928.1"/>
    <property type="molecule type" value="Genomic_DNA"/>
</dbReference>
<gene>
    <name evidence="2" type="ORF">D3869_27100</name>
</gene>
<dbReference type="InterPro" id="IPR001387">
    <property type="entry name" value="Cro/C1-type_HTH"/>
</dbReference>
<geneLocation type="plasmid" evidence="2">
    <name>p4</name>
</geneLocation>
<dbReference type="SUPFAM" id="SSF47413">
    <property type="entry name" value="lambda repressor-like DNA-binding domains"/>
    <property type="match status" value="1"/>
</dbReference>
<dbReference type="AlphaFoldDB" id="A0A4D8R752"/>
<dbReference type="CDD" id="cd00093">
    <property type="entry name" value="HTH_XRE"/>
    <property type="match status" value="1"/>
</dbReference>
<protein>
    <submittedName>
        <fullName evidence="2">XRE family transcriptional regulator</fullName>
    </submittedName>
</protein>
<dbReference type="GO" id="GO:0003677">
    <property type="term" value="F:DNA binding"/>
    <property type="evidence" value="ECO:0007669"/>
    <property type="project" value="InterPro"/>
</dbReference>
<keyword evidence="2" id="KW-0614">Plasmid</keyword>
<feature type="domain" description="HTH cro/C1-type" evidence="1">
    <location>
        <begin position="14"/>
        <end position="60"/>
    </location>
</feature>
<name>A0A4D8R752_AZOBR</name>
<organism evidence="2 3">
    <name type="scientific">Azospirillum brasilense</name>
    <dbReference type="NCBI Taxonomy" id="192"/>
    <lineage>
        <taxon>Bacteria</taxon>
        <taxon>Pseudomonadati</taxon>
        <taxon>Pseudomonadota</taxon>
        <taxon>Alphaproteobacteria</taxon>
        <taxon>Rhodospirillales</taxon>
        <taxon>Azospirillaceae</taxon>
        <taxon>Azospirillum</taxon>
    </lineage>
</organism>
<dbReference type="Pfam" id="PF01381">
    <property type="entry name" value="HTH_3"/>
    <property type="match status" value="1"/>
</dbReference>
<dbReference type="PROSITE" id="PS50943">
    <property type="entry name" value="HTH_CROC1"/>
    <property type="match status" value="1"/>
</dbReference>
<reference evidence="2 3" key="1">
    <citation type="submission" date="2018-09" db="EMBL/GenBank/DDBJ databases">
        <title>Whole genome based analysis of evolution and adaptive divergence in Indian and Brazilian strains of Azospirillum brasilense.</title>
        <authorList>
            <person name="Singh C."/>
            <person name="Tripathi A.K."/>
        </authorList>
    </citation>
    <scope>NUCLEOTIDE SEQUENCE [LARGE SCALE GENOMIC DNA]</scope>
    <source>
        <strain evidence="2 3">MTCC4039</strain>
        <plasmid evidence="2 3">p4</plasmid>
    </source>
</reference>
<evidence type="ECO:0000259" key="1">
    <source>
        <dbReference type="PROSITE" id="PS50943"/>
    </source>
</evidence>
<evidence type="ECO:0000313" key="3">
    <source>
        <dbReference type="Proteomes" id="UP000298693"/>
    </source>
</evidence>
<dbReference type="Proteomes" id="UP000298693">
    <property type="component" value="Plasmid p4"/>
</dbReference>
<dbReference type="Gene3D" id="1.10.260.40">
    <property type="entry name" value="lambda repressor-like DNA-binding domains"/>
    <property type="match status" value="1"/>
</dbReference>